<proteinExistence type="predicted"/>
<accession>A0A7S0L621</accession>
<feature type="compositionally biased region" description="Basic and acidic residues" evidence="2">
    <location>
        <begin position="94"/>
        <end position="108"/>
    </location>
</feature>
<dbReference type="AlphaFoldDB" id="A0A7S0L621"/>
<evidence type="ECO:0000256" key="2">
    <source>
        <dbReference type="SAM" id="MobiDB-lite"/>
    </source>
</evidence>
<gene>
    <name evidence="3" type="ORF">CPEL01642_LOCUS6342</name>
</gene>
<name>A0A7S0L621_9EUKA</name>
<feature type="coiled-coil region" evidence="1">
    <location>
        <begin position="4"/>
        <end position="34"/>
    </location>
</feature>
<reference evidence="3" key="1">
    <citation type="submission" date="2021-01" db="EMBL/GenBank/DDBJ databases">
        <authorList>
            <person name="Corre E."/>
            <person name="Pelletier E."/>
            <person name="Niang G."/>
            <person name="Scheremetjew M."/>
            <person name="Finn R."/>
            <person name="Kale V."/>
            <person name="Holt S."/>
            <person name="Cochrane G."/>
            <person name="Meng A."/>
            <person name="Brown T."/>
            <person name="Cohen L."/>
        </authorList>
    </citation>
    <scope>NUCLEOTIDE SEQUENCE</scope>
    <source>
        <strain evidence="3">PLY182g</strain>
    </source>
</reference>
<dbReference type="EMBL" id="HBEY01013167">
    <property type="protein sequence ID" value="CAD8603007.1"/>
    <property type="molecule type" value="Transcribed_RNA"/>
</dbReference>
<feature type="region of interest" description="Disordered" evidence="2">
    <location>
        <begin position="81"/>
        <end position="119"/>
    </location>
</feature>
<protein>
    <submittedName>
        <fullName evidence="3">Uncharacterized protein</fullName>
    </submittedName>
</protein>
<evidence type="ECO:0000256" key="1">
    <source>
        <dbReference type="SAM" id="Coils"/>
    </source>
</evidence>
<evidence type="ECO:0000313" key="3">
    <source>
        <dbReference type="EMBL" id="CAD8603007.1"/>
    </source>
</evidence>
<organism evidence="3">
    <name type="scientific">Coccolithus braarudii</name>
    <dbReference type="NCBI Taxonomy" id="221442"/>
    <lineage>
        <taxon>Eukaryota</taxon>
        <taxon>Haptista</taxon>
        <taxon>Haptophyta</taxon>
        <taxon>Prymnesiophyceae</taxon>
        <taxon>Coccolithales</taxon>
        <taxon>Coccolithaceae</taxon>
        <taxon>Coccolithus</taxon>
    </lineage>
</organism>
<keyword evidence="1" id="KW-0175">Coiled coil</keyword>
<sequence length="146" mass="16374">MVNKEQAEQVVERMRQLKANVLKANEEMSEDRASCNGFKLLAKRRHNGKGSVDILIIDPNNREKFFSVSAFKRKFVEGSDAAASLHAESPVRTGVREAKAGMTREKKAGMMPADAEPVDAGRELVDKLRQKFATNMRRQRAERGLS</sequence>